<protein>
    <submittedName>
        <fullName evidence="2">Uncharacterized conserved protein YdeI, YjbR/CyaY-like superfamily, DUF1801 family</fullName>
    </submittedName>
</protein>
<accession>A0A1H8AAK8</accession>
<evidence type="ECO:0000313" key="3">
    <source>
        <dbReference type="Proteomes" id="UP000199585"/>
    </source>
</evidence>
<organism evidence="2 3">
    <name type="scientific">Loktanella fryxellensis</name>
    <dbReference type="NCBI Taxonomy" id="245187"/>
    <lineage>
        <taxon>Bacteria</taxon>
        <taxon>Pseudomonadati</taxon>
        <taxon>Pseudomonadota</taxon>
        <taxon>Alphaproteobacteria</taxon>
        <taxon>Rhodobacterales</taxon>
        <taxon>Roseobacteraceae</taxon>
        <taxon>Loktanella</taxon>
    </lineage>
</organism>
<dbReference type="Pfam" id="PF08818">
    <property type="entry name" value="DUF1801"/>
    <property type="match status" value="1"/>
</dbReference>
<gene>
    <name evidence="2" type="ORF">SAMN04488003_10393</name>
</gene>
<feature type="domain" description="YdhG-like" evidence="1">
    <location>
        <begin position="29"/>
        <end position="124"/>
    </location>
</feature>
<dbReference type="AlphaFoldDB" id="A0A1H8AAK8"/>
<evidence type="ECO:0000259" key="1">
    <source>
        <dbReference type="Pfam" id="PF08818"/>
    </source>
</evidence>
<dbReference type="RefSeq" id="WP_245731270.1">
    <property type="nucleotide sequence ID" value="NZ_FOCI01000003.1"/>
</dbReference>
<proteinExistence type="predicted"/>
<dbReference type="PIRSF" id="PIRSF021308">
    <property type="entry name" value="UCP021308"/>
    <property type="match status" value="1"/>
</dbReference>
<name>A0A1H8AAK8_9RHOB</name>
<dbReference type="InterPro" id="IPR016786">
    <property type="entry name" value="YdeI_bac"/>
</dbReference>
<dbReference type="SUPFAM" id="SSF159888">
    <property type="entry name" value="YdhG-like"/>
    <property type="match status" value="1"/>
</dbReference>
<dbReference type="Pfam" id="PF13376">
    <property type="entry name" value="OmdA"/>
    <property type="match status" value="1"/>
</dbReference>
<sequence length="207" mass="21897">MIGRVEDYFTAGCGRCARFGTPDCAAMIWRDGIAALRDLCRAAGLDETLKWGHPCYAHAGRNIALIGATRGAFHLSLMDVDLLSQPCPLLQPAGPNSRSADTLRLINAVDVARHADTIRAVLAELMDHAAAGRRPAPRVAEAPDLPDALVMALDGDPALAAAFAALTPGRQRGWALHVSGAKGADTQVARIANARDRIIAGRGLHDR</sequence>
<dbReference type="STRING" id="245187.SAMN04488003_10393"/>
<keyword evidence="3" id="KW-1185">Reference proteome</keyword>
<dbReference type="EMBL" id="FOCI01000003">
    <property type="protein sequence ID" value="SEM67815.1"/>
    <property type="molecule type" value="Genomic_DNA"/>
</dbReference>
<dbReference type="InterPro" id="IPR014922">
    <property type="entry name" value="YdhG-like"/>
</dbReference>
<dbReference type="Proteomes" id="UP000199585">
    <property type="component" value="Unassembled WGS sequence"/>
</dbReference>
<evidence type="ECO:0000313" key="2">
    <source>
        <dbReference type="EMBL" id="SEM67815.1"/>
    </source>
</evidence>
<reference evidence="2 3" key="1">
    <citation type="submission" date="2016-10" db="EMBL/GenBank/DDBJ databases">
        <authorList>
            <person name="de Groot N.N."/>
        </authorList>
    </citation>
    <scope>NUCLEOTIDE SEQUENCE [LARGE SCALE GENOMIC DNA]</scope>
    <source>
        <strain evidence="2 3">DSM 16213</strain>
    </source>
</reference>